<name>A0A8E2ANY0_9APHY</name>
<evidence type="ECO:0000256" key="1">
    <source>
        <dbReference type="SAM" id="MobiDB-lite"/>
    </source>
</evidence>
<accession>A0A8E2ANY0</accession>
<protein>
    <submittedName>
        <fullName evidence="2">Uncharacterized protein</fullName>
    </submittedName>
</protein>
<evidence type="ECO:0000313" key="3">
    <source>
        <dbReference type="Proteomes" id="UP000250043"/>
    </source>
</evidence>
<dbReference type="OrthoDB" id="2791511at2759"/>
<reference evidence="2 3" key="1">
    <citation type="submission" date="2016-07" db="EMBL/GenBank/DDBJ databases">
        <title>Draft genome of the white-rot fungus Obba rivulosa 3A-2.</title>
        <authorList>
            <consortium name="DOE Joint Genome Institute"/>
            <person name="Miettinen O."/>
            <person name="Riley R."/>
            <person name="Acob R."/>
            <person name="Barry K."/>
            <person name="Cullen D."/>
            <person name="De Vries R."/>
            <person name="Hainaut M."/>
            <person name="Hatakka A."/>
            <person name="Henrissat B."/>
            <person name="Hilden K."/>
            <person name="Kuo R."/>
            <person name="Labutti K."/>
            <person name="Lipzen A."/>
            <person name="Makela M.R."/>
            <person name="Sandor L."/>
            <person name="Spatafora J.W."/>
            <person name="Grigoriev I.V."/>
            <person name="Hibbett D.S."/>
        </authorList>
    </citation>
    <scope>NUCLEOTIDE SEQUENCE [LARGE SCALE GENOMIC DNA]</scope>
    <source>
        <strain evidence="2 3">3A-2</strain>
    </source>
</reference>
<organism evidence="2 3">
    <name type="scientific">Obba rivulosa</name>
    <dbReference type="NCBI Taxonomy" id="1052685"/>
    <lineage>
        <taxon>Eukaryota</taxon>
        <taxon>Fungi</taxon>
        <taxon>Dikarya</taxon>
        <taxon>Basidiomycota</taxon>
        <taxon>Agaricomycotina</taxon>
        <taxon>Agaricomycetes</taxon>
        <taxon>Polyporales</taxon>
        <taxon>Gelatoporiaceae</taxon>
        <taxon>Obba</taxon>
    </lineage>
</organism>
<gene>
    <name evidence="2" type="ORF">OBBRIDRAFT_815138</name>
</gene>
<sequence>MSELLSLSVFQFLSVLSFLTSLLAVFRVGSVSFNRISHRFDADVTPQPPHIGVSSGKFHLWNWSGLPVSFSLGTLIGEDENEEKHAMGGYVGGNELMRINWQTSKQRPLLQIYDSRPPASMAKLIMSRHLQRKAFRMPRRHTPGSPRPPTPSRLIESAV</sequence>
<proteinExistence type="predicted"/>
<dbReference type="AlphaFoldDB" id="A0A8E2ANY0"/>
<feature type="region of interest" description="Disordered" evidence="1">
    <location>
        <begin position="135"/>
        <end position="159"/>
    </location>
</feature>
<dbReference type="EMBL" id="KV722594">
    <property type="protein sequence ID" value="OCH85289.1"/>
    <property type="molecule type" value="Genomic_DNA"/>
</dbReference>
<dbReference type="Proteomes" id="UP000250043">
    <property type="component" value="Unassembled WGS sequence"/>
</dbReference>
<evidence type="ECO:0000313" key="2">
    <source>
        <dbReference type="EMBL" id="OCH85289.1"/>
    </source>
</evidence>
<keyword evidence="3" id="KW-1185">Reference proteome</keyword>